<dbReference type="Proteomes" id="UP000060043">
    <property type="component" value="Chromosome"/>
</dbReference>
<sequence length="384" mass="42566">MSGKRSFLYIALTLSLIAIANRSTNNMVTTTLAPLTKYVFGFNNFLAGVLEGLIFMATLISTSLINPVLSPSSRRKVFISCNFLISVLLIGFYLSTPLTVWIFTAIAGVAYGLIMPNLVTSASLVENKRLAERLLSLYSTSLSISLIIGPLLESYVLSIFSYKSVFLAFLPFSILSFVLSWLIKFPDAKREIHGMSALRNKGFISSILSITTYNIPFAAFTTFITIYGIDELGLPKNLAYFSYIPFFITSFLTRLFMTIRPFRSLRYPLLISVVITILGIIGVVFSPNLALYLIFMALLGIPHGSVFPISTIIIARATSSEERNAVNSYFLAYNNILFFIVPIVVGALSQFIGLGYAFVALIIPVIITATVFFLKYWNDSVLSR</sequence>
<dbReference type="RefSeq" id="WP_011277605.1">
    <property type="nucleotide sequence ID" value="NZ_BHWZ01000001.1"/>
</dbReference>
<gene>
    <name evidence="3" type="ORF">ATY89_02790</name>
    <name evidence="4" type="ORF">ATZ20_05815</name>
</gene>
<dbReference type="InterPro" id="IPR052714">
    <property type="entry name" value="MFS_Exporter"/>
</dbReference>
<evidence type="ECO:0000313" key="6">
    <source>
        <dbReference type="Proteomes" id="UP000065473"/>
    </source>
</evidence>
<feature type="transmembrane region" description="Helical" evidence="1">
    <location>
        <begin position="46"/>
        <end position="65"/>
    </location>
</feature>
<evidence type="ECO:0000313" key="3">
    <source>
        <dbReference type="EMBL" id="ALU28984.1"/>
    </source>
</evidence>
<feature type="transmembrane region" description="Helical" evidence="1">
    <location>
        <begin position="100"/>
        <end position="122"/>
    </location>
</feature>
<accession>A0A0U3H9S4</accession>
<dbReference type="GO" id="GO:0022857">
    <property type="term" value="F:transmembrane transporter activity"/>
    <property type="evidence" value="ECO:0007669"/>
    <property type="project" value="InterPro"/>
</dbReference>
<dbReference type="STRING" id="1435377.SUSAZ_03270"/>
<dbReference type="EMBL" id="CP013695">
    <property type="protein sequence ID" value="ALU31711.1"/>
    <property type="molecule type" value="Genomic_DNA"/>
</dbReference>
<dbReference type="CDD" id="cd06174">
    <property type="entry name" value="MFS"/>
    <property type="match status" value="1"/>
</dbReference>
<feature type="transmembrane region" description="Helical" evidence="1">
    <location>
        <begin position="164"/>
        <end position="183"/>
    </location>
</feature>
<dbReference type="InterPro" id="IPR020846">
    <property type="entry name" value="MFS_dom"/>
</dbReference>
<dbReference type="SUPFAM" id="SSF103473">
    <property type="entry name" value="MFS general substrate transporter"/>
    <property type="match status" value="1"/>
</dbReference>
<dbReference type="Proteomes" id="UP000065473">
    <property type="component" value="Chromosome"/>
</dbReference>
<feature type="transmembrane region" description="Helical" evidence="1">
    <location>
        <begin position="292"/>
        <end position="314"/>
    </location>
</feature>
<reference evidence="5 6" key="1">
    <citation type="submission" date="2015-12" db="EMBL/GenBank/DDBJ databases">
        <title>A stable core within a dynamic pangenome in Sulfolobus acidocaldarius.</title>
        <authorList>
            <person name="Anderson R."/>
            <person name="Kouris A."/>
            <person name="Seward C."/>
            <person name="Campbell K."/>
            <person name="Whitaker R."/>
        </authorList>
    </citation>
    <scope>NUCLEOTIDE SEQUENCE [LARGE SCALE GENOMIC DNA]</scope>
    <source>
        <strain evidence="3 6">GG12-C01-09</strain>
        <strain evidence="4 5">NG05B_CO5_07</strain>
    </source>
</reference>
<dbReference type="PaxDb" id="1435377-SUSAZ_03270"/>
<dbReference type="GeneID" id="14551240"/>
<dbReference type="InterPro" id="IPR011701">
    <property type="entry name" value="MFS"/>
</dbReference>
<keyword evidence="1" id="KW-1133">Transmembrane helix</keyword>
<evidence type="ECO:0000256" key="1">
    <source>
        <dbReference type="SAM" id="Phobius"/>
    </source>
</evidence>
<proteinExistence type="predicted"/>
<feature type="transmembrane region" description="Helical" evidence="1">
    <location>
        <begin position="134"/>
        <end position="152"/>
    </location>
</feature>
<feature type="transmembrane region" description="Helical" evidence="1">
    <location>
        <begin position="269"/>
        <end position="286"/>
    </location>
</feature>
<dbReference type="PROSITE" id="PS50850">
    <property type="entry name" value="MFS"/>
    <property type="match status" value="1"/>
</dbReference>
<dbReference type="InterPro" id="IPR036259">
    <property type="entry name" value="MFS_trans_sf"/>
</dbReference>
<dbReference type="AlphaFoldDB" id="A0A0U3H9S4"/>
<evidence type="ECO:0000313" key="4">
    <source>
        <dbReference type="EMBL" id="ALU31711.1"/>
    </source>
</evidence>
<feature type="transmembrane region" description="Helical" evidence="1">
    <location>
        <begin position="203"/>
        <end position="226"/>
    </location>
</feature>
<feature type="transmembrane region" description="Helical" evidence="1">
    <location>
        <begin position="326"/>
        <end position="348"/>
    </location>
</feature>
<keyword evidence="1" id="KW-0472">Membrane</keyword>
<dbReference type="OMA" id="FPMSTIM"/>
<organism evidence="4 5">
    <name type="scientific">Sulfolobus acidocaldarius</name>
    <dbReference type="NCBI Taxonomy" id="2285"/>
    <lineage>
        <taxon>Archaea</taxon>
        <taxon>Thermoproteota</taxon>
        <taxon>Thermoprotei</taxon>
        <taxon>Sulfolobales</taxon>
        <taxon>Sulfolobaceae</taxon>
        <taxon>Sulfolobus</taxon>
    </lineage>
</organism>
<dbReference type="EMBL" id="CP013694">
    <property type="protein sequence ID" value="ALU28984.1"/>
    <property type="molecule type" value="Genomic_DNA"/>
</dbReference>
<name>A0A0U3H9S4_9CREN</name>
<keyword evidence="1" id="KW-0812">Transmembrane</keyword>
<dbReference type="PANTHER" id="PTHR23531">
    <property type="entry name" value="QUINOLENE RESISTANCE PROTEIN NORA"/>
    <property type="match status" value="1"/>
</dbReference>
<dbReference type="PANTHER" id="PTHR23531:SF1">
    <property type="entry name" value="QUINOLENE RESISTANCE PROTEIN NORA"/>
    <property type="match status" value="1"/>
</dbReference>
<feature type="transmembrane region" description="Helical" evidence="1">
    <location>
        <begin position="77"/>
        <end position="94"/>
    </location>
</feature>
<feature type="domain" description="Major facilitator superfamily (MFS) profile" evidence="2">
    <location>
        <begin position="157"/>
        <end position="384"/>
    </location>
</feature>
<protein>
    <submittedName>
        <fullName evidence="4">MFS transporter</fullName>
    </submittedName>
</protein>
<evidence type="ECO:0000313" key="5">
    <source>
        <dbReference type="Proteomes" id="UP000060043"/>
    </source>
</evidence>
<evidence type="ECO:0000259" key="2">
    <source>
        <dbReference type="PROSITE" id="PS50850"/>
    </source>
</evidence>
<feature type="transmembrane region" description="Helical" evidence="1">
    <location>
        <begin position="354"/>
        <end position="374"/>
    </location>
</feature>
<dbReference type="Gene3D" id="1.20.1250.20">
    <property type="entry name" value="MFS general substrate transporter like domains"/>
    <property type="match status" value="2"/>
</dbReference>
<dbReference type="Pfam" id="PF07690">
    <property type="entry name" value="MFS_1"/>
    <property type="match status" value="2"/>
</dbReference>
<feature type="transmembrane region" description="Helical" evidence="1">
    <location>
        <begin position="238"/>
        <end position="257"/>
    </location>
</feature>